<dbReference type="PANTHER" id="PTHR35561">
    <property type="entry name" value="RNA 2',3'-CYCLIC PHOSPHODIESTERASE"/>
    <property type="match status" value="1"/>
</dbReference>
<dbReference type="EC" id="3.1.4.58" evidence="2"/>
<organism evidence="3 4">
    <name type="scientific">Qipengyuania nanhaisediminis</name>
    <dbReference type="NCBI Taxonomy" id="604088"/>
    <lineage>
        <taxon>Bacteria</taxon>
        <taxon>Pseudomonadati</taxon>
        <taxon>Pseudomonadota</taxon>
        <taxon>Alphaproteobacteria</taxon>
        <taxon>Sphingomonadales</taxon>
        <taxon>Erythrobacteraceae</taxon>
        <taxon>Qipengyuania</taxon>
    </lineage>
</organism>
<dbReference type="PANTHER" id="PTHR35561:SF1">
    <property type="entry name" value="RNA 2',3'-CYCLIC PHOSPHODIESTERASE"/>
    <property type="match status" value="1"/>
</dbReference>
<accession>A0A1I5M8B5</accession>
<name>A0A1I5M8B5_9SPHN</name>
<dbReference type="InterPro" id="IPR004175">
    <property type="entry name" value="RNA_CPDase"/>
</dbReference>
<evidence type="ECO:0000313" key="4">
    <source>
        <dbReference type="Proteomes" id="UP000199331"/>
    </source>
</evidence>
<dbReference type="InterPro" id="IPR009097">
    <property type="entry name" value="Cyclic_Pdiesterase"/>
</dbReference>
<dbReference type="GO" id="GO:0016874">
    <property type="term" value="F:ligase activity"/>
    <property type="evidence" value="ECO:0007669"/>
    <property type="project" value="UniProtKB-KW"/>
</dbReference>
<dbReference type="HAMAP" id="MF_01940">
    <property type="entry name" value="RNA_CPDase"/>
    <property type="match status" value="1"/>
</dbReference>
<protein>
    <recommendedName>
        <fullName evidence="2">RNA 2',3'-cyclic phosphodiesterase</fullName>
        <shortName evidence="2">RNA 2',3'-CPDase</shortName>
        <ecNumber evidence="2">3.1.4.58</ecNumber>
    </recommendedName>
</protein>
<evidence type="ECO:0000256" key="1">
    <source>
        <dbReference type="ARBA" id="ARBA00022801"/>
    </source>
</evidence>
<dbReference type="EMBL" id="FOWZ01000002">
    <property type="protein sequence ID" value="SFP05765.1"/>
    <property type="molecule type" value="Genomic_DNA"/>
</dbReference>
<dbReference type="AlphaFoldDB" id="A0A1I5M8B5"/>
<dbReference type="Proteomes" id="UP000199331">
    <property type="component" value="Unassembled WGS sequence"/>
</dbReference>
<dbReference type="RefSeq" id="WP_090478705.1">
    <property type="nucleotide sequence ID" value="NZ_FOWZ01000002.1"/>
</dbReference>
<feature type="short sequence motif" description="HXTX 1" evidence="2">
    <location>
        <begin position="38"/>
        <end position="41"/>
    </location>
</feature>
<comment type="function">
    <text evidence="2">Hydrolyzes RNA 2',3'-cyclic phosphodiester to an RNA 2'-phosphomonoester.</text>
</comment>
<gene>
    <name evidence="3" type="ORF">SAMN04488060_1187</name>
</gene>
<dbReference type="STRING" id="604088.SAMN04488060_1187"/>
<keyword evidence="1 2" id="KW-0378">Hydrolase</keyword>
<dbReference type="SUPFAM" id="SSF55144">
    <property type="entry name" value="LigT-like"/>
    <property type="match status" value="1"/>
</dbReference>
<feature type="short sequence motif" description="HXTX 2" evidence="2">
    <location>
        <begin position="122"/>
        <end position="125"/>
    </location>
</feature>
<dbReference type="NCBIfam" id="TIGR02258">
    <property type="entry name" value="2_5_ligase"/>
    <property type="match status" value="1"/>
</dbReference>
<reference evidence="4" key="1">
    <citation type="submission" date="2016-10" db="EMBL/GenBank/DDBJ databases">
        <authorList>
            <person name="Varghese N."/>
            <person name="Submissions S."/>
        </authorList>
    </citation>
    <scope>NUCLEOTIDE SEQUENCE [LARGE SCALE GENOMIC DNA]</scope>
    <source>
        <strain evidence="4">CGMCC 1.7715</strain>
    </source>
</reference>
<sequence length="179" mass="20386">MSHRLFVGLRPPPAQRDHLIDLMQGVDDARWQDDDQLHLTLRYVGDVETHQADDLADRLGSIDFEPFDIVIASTGFFERKGHIRALWAGVEQCEALIRLQRRVERACQAVGLEAEGRKFLPHITLARLNSASGPAEAFLSATSRLRLEPWTVQEFVLYESELHPEGSIYTPIVRYPARK</sequence>
<keyword evidence="3" id="KW-0436">Ligase</keyword>
<comment type="catalytic activity">
    <reaction evidence="2">
        <text>a 3'-end 2',3'-cyclophospho-ribonucleotide-RNA + H2O = a 3'-end 2'-phospho-ribonucleotide-RNA + H(+)</text>
        <dbReference type="Rhea" id="RHEA:11828"/>
        <dbReference type="Rhea" id="RHEA-COMP:10464"/>
        <dbReference type="Rhea" id="RHEA-COMP:17353"/>
        <dbReference type="ChEBI" id="CHEBI:15377"/>
        <dbReference type="ChEBI" id="CHEBI:15378"/>
        <dbReference type="ChEBI" id="CHEBI:83064"/>
        <dbReference type="ChEBI" id="CHEBI:173113"/>
        <dbReference type="EC" id="3.1.4.58"/>
    </reaction>
</comment>
<evidence type="ECO:0000256" key="2">
    <source>
        <dbReference type="HAMAP-Rule" id="MF_01940"/>
    </source>
</evidence>
<evidence type="ECO:0000313" key="3">
    <source>
        <dbReference type="EMBL" id="SFP05765.1"/>
    </source>
</evidence>
<dbReference type="GO" id="GO:0008664">
    <property type="term" value="F:RNA 2',3'-cyclic 3'-phosphodiesterase activity"/>
    <property type="evidence" value="ECO:0007669"/>
    <property type="project" value="UniProtKB-EC"/>
</dbReference>
<dbReference type="GO" id="GO:0004113">
    <property type="term" value="F:2',3'-cyclic-nucleotide 3'-phosphodiesterase activity"/>
    <property type="evidence" value="ECO:0007669"/>
    <property type="project" value="InterPro"/>
</dbReference>
<dbReference type="Pfam" id="PF13563">
    <property type="entry name" value="2_5_RNA_ligase2"/>
    <property type="match status" value="1"/>
</dbReference>
<proteinExistence type="inferred from homology"/>
<comment type="similarity">
    <text evidence="2">Belongs to the 2H phosphoesterase superfamily. ThpR family.</text>
</comment>
<feature type="active site" description="Proton acceptor" evidence="2">
    <location>
        <position position="122"/>
    </location>
</feature>
<keyword evidence="4" id="KW-1185">Reference proteome</keyword>
<dbReference type="OrthoDB" id="9793819at2"/>
<dbReference type="Gene3D" id="3.90.1140.10">
    <property type="entry name" value="Cyclic phosphodiesterase"/>
    <property type="match status" value="1"/>
</dbReference>
<feature type="active site" description="Proton donor" evidence="2">
    <location>
        <position position="38"/>
    </location>
</feature>